<evidence type="ECO:0000313" key="3">
    <source>
        <dbReference type="Proteomes" id="UP000250140"/>
    </source>
</evidence>
<name>A0A8E2JX84_9PEZI</name>
<evidence type="ECO:0000313" key="2">
    <source>
        <dbReference type="EMBL" id="OCL12512.1"/>
    </source>
</evidence>
<evidence type="ECO:0000256" key="1">
    <source>
        <dbReference type="SAM" id="MobiDB-lite"/>
    </source>
</evidence>
<dbReference type="AlphaFoldDB" id="A0A8E2JX84"/>
<feature type="compositionally biased region" description="Low complexity" evidence="1">
    <location>
        <begin position="39"/>
        <end position="67"/>
    </location>
</feature>
<reference evidence="2 3" key="1">
    <citation type="journal article" date="2016" name="Nat. Commun.">
        <title>Ectomycorrhizal ecology is imprinted in the genome of the dominant symbiotic fungus Cenococcum geophilum.</title>
        <authorList>
            <consortium name="DOE Joint Genome Institute"/>
            <person name="Peter M."/>
            <person name="Kohler A."/>
            <person name="Ohm R.A."/>
            <person name="Kuo A."/>
            <person name="Krutzmann J."/>
            <person name="Morin E."/>
            <person name="Arend M."/>
            <person name="Barry K.W."/>
            <person name="Binder M."/>
            <person name="Choi C."/>
            <person name="Clum A."/>
            <person name="Copeland A."/>
            <person name="Grisel N."/>
            <person name="Haridas S."/>
            <person name="Kipfer T."/>
            <person name="LaButti K."/>
            <person name="Lindquist E."/>
            <person name="Lipzen A."/>
            <person name="Maire R."/>
            <person name="Meier B."/>
            <person name="Mihaltcheva S."/>
            <person name="Molinier V."/>
            <person name="Murat C."/>
            <person name="Poggeler S."/>
            <person name="Quandt C.A."/>
            <person name="Sperisen C."/>
            <person name="Tritt A."/>
            <person name="Tisserant E."/>
            <person name="Crous P.W."/>
            <person name="Henrissat B."/>
            <person name="Nehls U."/>
            <person name="Egli S."/>
            <person name="Spatafora J.W."/>
            <person name="Grigoriev I.V."/>
            <person name="Martin F.M."/>
        </authorList>
    </citation>
    <scope>NUCLEOTIDE SEQUENCE [LARGE SCALE GENOMIC DNA]</scope>
    <source>
        <strain evidence="2 3">CBS 207.34</strain>
    </source>
</reference>
<feature type="compositionally biased region" description="Basic and acidic residues" evidence="1">
    <location>
        <begin position="23"/>
        <end position="32"/>
    </location>
</feature>
<protein>
    <submittedName>
        <fullName evidence="2">Uncharacterized protein</fullName>
    </submittedName>
</protein>
<sequence length="67" mass="6748">MGSGDGGRVAPSKSDPSRNLASRAEDYHQNKEKKGRLLSGTSSGTSSGTGSDSSANTQSNSNTTQGS</sequence>
<gene>
    <name evidence="2" type="ORF">AOQ84DRAFT_373035</name>
</gene>
<dbReference type="Proteomes" id="UP000250140">
    <property type="component" value="Unassembled WGS sequence"/>
</dbReference>
<organism evidence="2 3">
    <name type="scientific">Glonium stellatum</name>
    <dbReference type="NCBI Taxonomy" id="574774"/>
    <lineage>
        <taxon>Eukaryota</taxon>
        <taxon>Fungi</taxon>
        <taxon>Dikarya</taxon>
        <taxon>Ascomycota</taxon>
        <taxon>Pezizomycotina</taxon>
        <taxon>Dothideomycetes</taxon>
        <taxon>Pleosporomycetidae</taxon>
        <taxon>Gloniales</taxon>
        <taxon>Gloniaceae</taxon>
        <taxon>Glonium</taxon>
    </lineage>
</organism>
<feature type="region of interest" description="Disordered" evidence="1">
    <location>
        <begin position="1"/>
        <end position="67"/>
    </location>
</feature>
<accession>A0A8E2JX84</accession>
<dbReference type="EMBL" id="KV748870">
    <property type="protein sequence ID" value="OCL12512.1"/>
    <property type="molecule type" value="Genomic_DNA"/>
</dbReference>
<keyword evidence="3" id="KW-1185">Reference proteome</keyword>
<proteinExistence type="predicted"/>